<proteinExistence type="predicted"/>
<evidence type="ECO:0000313" key="3">
    <source>
        <dbReference type="Proteomes" id="UP000535908"/>
    </source>
</evidence>
<evidence type="ECO:0000313" key="2">
    <source>
        <dbReference type="EMBL" id="MBC1934976.1"/>
    </source>
</evidence>
<dbReference type="Gene3D" id="2.170.15.10">
    <property type="entry name" value="Proaerolysin, chain A, domain 3"/>
    <property type="match status" value="1"/>
</dbReference>
<sequence>MKKLIILLFVFCGYMIGITSFSNTASASSEVTPALTKIDWIGNTYYKNVLEHGNIKRLKYNTFNTDLFNVSGTKNGEPIRTDIEPIYFGETKKGLVNNTDEEQTFSVPSFSKSVTYSKSTSISKNASFGLGKVEIPLLNELSATVNTSSTDTNTETETVTITSPSQSVKVPAHKTYGVKVYLNRIKYTGQFKLKASTWRNYEEITATVVRRVPTGHHTGYLDEKITYPIDYAYYKNTANFKENGVNYSSNSTSLEDAQEKYKNGTLRTTLSLEGDGEYTIENGTDFHVVIYDMSNNRTIKQYDKSIIE</sequence>
<evidence type="ECO:0000256" key="1">
    <source>
        <dbReference type="SAM" id="SignalP"/>
    </source>
</evidence>
<dbReference type="Pfam" id="PF03318">
    <property type="entry name" value="ETX_MTX2"/>
    <property type="match status" value="1"/>
</dbReference>
<reference evidence="2 3" key="1">
    <citation type="submission" date="2020-03" db="EMBL/GenBank/DDBJ databases">
        <title>Soil Listeria distribution.</title>
        <authorList>
            <person name="Liao J."/>
            <person name="Wiedmann M."/>
        </authorList>
    </citation>
    <scope>NUCLEOTIDE SEQUENCE [LARGE SCALE GENOMIC DNA]</scope>
    <source>
        <strain evidence="2 3">FSL L7-0741</strain>
    </source>
</reference>
<dbReference type="SUPFAM" id="SSF56973">
    <property type="entry name" value="Aerolisin/ETX pore-forming domain"/>
    <property type="match status" value="1"/>
</dbReference>
<gene>
    <name evidence="2" type="ORF">HCA69_01270</name>
</gene>
<dbReference type="CDD" id="cd20223">
    <property type="entry name" value="PFM_epsilon-toxin-like"/>
    <property type="match status" value="1"/>
</dbReference>
<organism evidence="2 3">
    <name type="scientific">Listeria grandensis</name>
    <dbReference type="NCBI Taxonomy" id="1494963"/>
    <lineage>
        <taxon>Bacteria</taxon>
        <taxon>Bacillati</taxon>
        <taxon>Bacillota</taxon>
        <taxon>Bacilli</taxon>
        <taxon>Bacillales</taxon>
        <taxon>Listeriaceae</taxon>
        <taxon>Listeria</taxon>
    </lineage>
</organism>
<dbReference type="Proteomes" id="UP000535908">
    <property type="component" value="Unassembled WGS sequence"/>
</dbReference>
<dbReference type="AlphaFoldDB" id="A0A7X1CNJ8"/>
<protein>
    <submittedName>
        <fullName evidence="2">ETX/MTX2 family pore-forming toxin</fullName>
    </submittedName>
</protein>
<dbReference type="RefSeq" id="WP_185525254.1">
    <property type="nucleotide sequence ID" value="NZ_JAARWN010000001.1"/>
</dbReference>
<feature type="chain" id="PRO_5030511466" evidence="1">
    <location>
        <begin position="28"/>
        <end position="308"/>
    </location>
</feature>
<dbReference type="EMBL" id="JAARWN010000001">
    <property type="protein sequence ID" value="MBC1934976.1"/>
    <property type="molecule type" value="Genomic_DNA"/>
</dbReference>
<dbReference type="InterPro" id="IPR004991">
    <property type="entry name" value="Aerolysin-like"/>
</dbReference>
<feature type="signal peptide" evidence="1">
    <location>
        <begin position="1"/>
        <end position="27"/>
    </location>
</feature>
<name>A0A7X1CNJ8_9LIST</name>
<comment type="caution">
    <text evidence="2">The sequence shown here is derived from an EMBL/GenBank/DDBJ whole genome shotgun (WGS) entry which is preliminary data.</text>
</comment>
<accession>A0A7X1CNJ8</accession>
<keyword evidence="1" id="KW-0732">Signal</keyword>